<dbReference type="AlphaFoldDB" id="A0A8J2TRR3"/>
<reference evidence="1" key="2">
    <citation type="submission" date="2020-09" db="EMBL/GenBank/DDBJ databases">
        <authorList>
            <person name="Sun Q."/>
            <person name="Zhou Y."/>
        </authorList>
    </citation>
    <scope>NUCLEOTIDE SEQUENCE</scope>
    <source>
        <strain evidence="1">CGMCC 1.12360</strain>
    </source>
</reference>
<sequence length="842" mass="100200">MQRVYPNKSSTTSTYFPFKTYTSLRDYLQGVKNHHQELHVFGTGSLSKEVKRHYSIHSTNISEMEQKIFRSFRTAQTAIYLQALARKIILERNDTNKKFLLNRLDQIVDNYYNFVDIGLERIEVHFQDNVKNQIAAIINGLLADPLTIEYYRMKNTLTKKEISSLLCGHPSLNNIFFYEIEYMNFGRMNFIHWLRAKGFHIEFRIPFHPLYPNVHQFWENVYKVITNQSPSSRTDFARWREKDSPNRFACFYENKTVPSADRNDVKIIEFETMQDFSQYVKKSHDSYYAVDSEDIQPIIQDTYMPIYENSVGKFIYYIQFCKIEHGQLFLSFETLIELITTSWVYTKNASGIDALSLLIDLQEYMSGTESIDDINERLKRLAELDMVNKSFDRVNSEESGRNRMKRYMLNPFRTFPYLNADRYQVTIHQLIELVAFTEKLCKNLLLEENDTCNVNEYFTRWKTVLNQRIKDTEQKELLNKVFHEKYPQHWEFSIRELLQLLYLNISRVTEVKKVIRSLPLIQEEMIERKESTLHLTNLTQMNFPEKHKSVLSNIFTYTDVKRCIQQVSRKNSLLHALLVDFTVADSFEKLGIYQIYNILENYTGPIIFSWIKNLHDDAIRNVFLDIIADLYADGEIKSIRLLAEHHPLDAEQQVEPKTHTIDVKNIQGKIPDLFWLDHDFCSKKFFLTAIIQRQPIYEENFHQEIVFAKIGKLFSYSKMERENFRKYIYPLFPHWTDTKKDNLIDTEFKLQFTRYKTYENISYPREMKGLQILRSVYRENRRTKARNQYRKDSPFQEKEILKQFQNNVGTFSVKAEPGNHCKMCPFLSSCTEGMYAIDHISQ</sequence>
<comment type="caution">
    <text evidence="1">The sequence shown here is derived from an EMBL/GenBank/DDBJ whole genome shotgun (WGS) entry which is preliminary data.</text>
</comment>
<dbReference type="Proteomes" id="UP000602050">
    <property type="component" value="Unassembled WGS sequence"/>
</dbReference>
<accession>A0A8J2TRR3</accession>
<gene>
    <name evidence="1" type="ORF">GCM10010978_17150</name>
</gene>
<proteinExistence type="predicted"/>
<dbReference type="EMBL" id="BMEV01000027">
    <property type="protein sequence ID" value="GFZ75998.1"/>
    <property type="molecule type" value="Genomic_DNA"/>
</dbReference>
<dbReference type="RefSeq" id="WP_188391981.1">
    <property type="nucleotide sequence ID" value="NZ_BMEV01000027.1"/>
</dbReference>
<organism evidence="1 2">
    <name type="scientific">Compostibacillus humi</name>
    <dbReference type="NCBI Taxonomy" id="1245525"/>
    <lineage>
        <taxon>Bacteria</taxon>
        <taxon>Bacillati</taxon>
        <taxon>Bacillota</taxon>
        <taxon>Bacilli</taxon>
        <taxon>Bacillales</taxon>
        <taxon>Bacillaceae</taxon>
        <taxon>Compostibacillus</taxon>
    </lineage>
</organism>
<evidence type="ECO:0000313" key="2">
    <source>
        <dbReference type="Proteomes" id="UP000602050"/>
    </source>
</evidence>
<reference evidence="1" key="1">
    <citation type="journal article" date="2014" name="Int. J. Syst. Evol. Microbiol.">
        <title>Complete genome sequence of Corynebacterium casei LMG S-19264T (=DSM 44701T), isolated from a smear-ripened cheese.</title>
        <authorList>
            <consortium name="US DOE Joint Genome Institute (JGI-PGF)"/>
            <person name="Walter F."/>
            <person name="Albersmeier A."/>
            <person name="Kalinowski J."/>
            <person name="Ruckert C."/>
        </authorList>
    </citation>
    <scope>NUCLEOTIDE SEQUENCE</scope>
    <source>
        <strain evidence="1">CGMCC 1.12360</strain>
    </source>
</reference>
<evidence type="ECO:0000313" key="1">
    <source>
        <dbReference type="EMBL" id="GFZ75998.1"/>
    </source>
</evidence>
<name>A0A8J2TRR3_9BACI</name>
<protein>
    <submittedName>
        <fullName evidence="1">Uncharacterized protein</fullName>
    </submittedName>
</protein>
<keyword evidence="2" id="KW-1185">Reference proteome</keyword>